<sequence>MKIGISTCLLGENVRYDGGHKLDRYLRDLLGKYVSYVPVCPETESGMPIPREALRLVGDIDSPRLVTQKSGEDYTSVMQSWASKRLDALEKEKLCGFIFKSKSPSSGMERVKVYNDKGHPVPKGRGIFAGMFMERFPLLPVEEEGRLHDPMLRENFITRIFVYGRWLELMEQGLTTARLIDFHTRHKLLLMAHNVNAYRELGRLVAGARELPPDELADQYISKLMTALKLSSTIKKNVNVLQHVMGYFKKDLSSDEKQELLEVIGNYKDSLVPLIVPVTLLNHYVRKYDQPYLKEQVYLNPHPMELKLRNHV</sequence>
<evidence type="ECO:0000259" key="1">
    <source>
        <dbReference type="Pfam" id="PF08349"/>
    </source>
</evidence>
<dbReference type="InterPro" id="IPR017087">
    <property type="entry name" value="UCP037004"/>
</dbReference>
<dbReference type="Pfam" id="PF08349">
    <property type="entry name" value="DUF1722"/>
    <property type="match status" value="1"/>
</dbReference>
<keyword evidence="3" id="KW-1185">Reference proteome</keyword>
<proteinExistence type="predicted"/>
<evidence type="ECO:0000313" key="2">
    <source>
        <dbReference type="EMBL" id="EFI33220.1"/>
    </source>
</evidence>
<dbReference type="PANTHER" id="PTHR30087">
    <property type="entry name" value="INNER MEMBRANE PROTEIN"/>
    <property type="match status" value="1"/>
</dbReference>
<dbReference type="EMBL" id="ACJN02000003">
    <property type="protein sequence ID" value="EFI33220.1"/>
    <property type="molecule type" value="Genomic_DNA"/>
</dbReference>
<dbReference type="Pfam" id="PF04463">
    <property type="entry name" value="2-thiour_desulf"/>
    <property type="match status" value="1"/>
</dbReference>
<comment type="caution">
    <text evidence="2">The sequence shown here is derived from an EMBL/GenBank/DDBJ whole genome shotgun (WGS) entry which is preliminary data.</text>
</comment>
<dbReference type="eggNOG" id="COG3272">
    <property type="taxonomic scope" value="Bacteria"/>
</dbReference>
<feature type="domain" description="DUF1722" evidence="1">
    <location>
        <begin position="187"/>
        <end position="303"/>
    </location>
</feature>
<accession>D6SRA4</accession>
<organism evidence="2 3">
    <name type="scientific">Desulfonatronospira thiodismutans ASO3-1</name>
    <dbReference type="NCBI Taxonomy" id="555779"/>
    <lineage>
        <taxon>Bacteria</taxon>
        <taxon>Pseudomonadati</taxon>
        <taxon>Thermodesulfobacteriota</taxon>
        <taxon>Desulfovibrionia</taxon>
        <taxon>Desulfovibrionales</taxon>
        <taxon>Desulfonatronovibrionaceae</taxon>
        <taxon>Desulfonatronospira</taxon>
    </lineage>
</organism>
<dbReference type="Proteomes" id="UP000005496">
    <property type="component" value="Unassembled WGS sequence"/>
</dbReference>
<gene>
    <name evidence="2" type="ORF">Dthio_PD0546</name>
</gene>
<dbReference type="AlphaFoldDB" id="D6SRA4"/>
<dbReference type="PIRSF" id="PIRSF037004">
    <property type="entry name" value="UCP037004"/>
    <property type="match status" value="1"/>
</dbReference>
<dbReference type="PANTHER" id="PTHR30087:SF0">
    <property type="entry name" value="INNER MEMBRANE PROTEIN"/>
    <property type="match status" value="1"/>
</dbReference>
<dbReference type="eggNOG" id="COG1683">
    <property type="taxonomic scope" value="Bacteria"/>
</dbReference>
<dbReference type="RefSeq" id="WP_008870578.1">
    <property type="nucleotide sequence ID" value="NZ_ACJN02000003.1"/>
</dbReference>
<evidence type="ECO:0000313" key="3">
    <source>
        <dbReference type="Proteomes" id="UP000005496"/>
    </source>
</evidence>
<dbReference type="OrthoDB" id="495783at2"/>
<protein>
    <recommendedName>
        <fullName evidence="1">DUF1722 domain-containing protein</fullName>
    </recommendedName>
</protein>
<dbReference type="InterPro" id="IPR007553">
    <property type="entry name" value="2-thiour_desulf"/>
</dbReference>
<reference evidence="2" key="1">
    <citation type="submission" date="2010-05" db="EMBL/GenBank/DDBJ databases">
        <title>The draft genome of Desulfonatronospira thiodismutans ASO3-1.</title>
        <authorList>
            <consortium name="US DOE Joint Genome Institute (JGI-PGF)"/>
            <person name="Lucas S."/>
            <person name="Copeland A."/>
            <person name="Lapidus A."/>
            <person name="Cheng J.-F."/>
            <person name="Bruce D."/>
            <person name="Goodwin L."/>
            <person name="Pitluck S."/>
            <person name="Chertkov O."/>
            <person name="Brettin T."/>
            <person name="Detter J.C."/>
            <person name="Han C."/>
            <person name="Land M.L."/>
            <person name="Hauser L."/>
            <person name="Kyrpides N."/>
            <person name="Mikhailova N."/>
            <person name="Muyzer G."/>
            <person name="Woyke T."/>
        </authorList>
    </citation>
    <scope>NUCLEOTIDE SEQUENCE [LARGE SCALE GENOMIC DNA]</scope>
    <source>
        <strain evidence="2">ASO3-1</strain>
    </source>
</reference>
<dbReference type="InterPro" id="IPR013560">
    <property type="entry name" value="DUF1722"/>
</dbReference>
<name>D6SRA4_9BACT</name>